<keyword evidence="2" id="KW-0238">DNA-binding</keyword>
<feature type="domain" description="AP2/ERF" evidence="4">
    <location>
        <begin position="106"/>
        <end position="163"/>
    </location>
</feature>
<dbReference type="PANTHER" id="PTHR31194:SF189">
    <property type="entry name" value="AP2_ERF DOMAIN-CONTAINING PROTEIN"/>
    <property type="match status" value="1"/>
</dbReference>
<dbReference type="EMBL" id="JADIIL010000014">
    <property type="protein sequence ID" value="MBF4474561.1"/>
    <property type="molecule type" value="Genomic_DNA"/>
</dbReference>
<comment type="caution">
    <text evidence="5">The sequence shown here is derived from an EMBL/GenBank/DDBJ whole genome shotgun (WGS) entry which is preliminary data.</text>
</comment>
<evidence type="ECO:0000256" key="1">
    <source>
        <dbReference type="ARBA" id="ARBA00023015"/>
    </source>
</evidence>
<keyword evidence="5" id="KW-0255">Endonuclease</keyword>
<dbReference type="Proteomes" id="UP000606900">
    <property type="component" value="Unassembled WGS sequence"/>
</dbReference>
<keyword evidence="3" id="KW-0804">Transcription</keyword>
<accession>A0A843AME2</accession>
<dbReference type="PROSITE" id="PS51032">
    <property type="entry name" value="AP2_ERF"/>
    <property type="match status" value="2"/>
</dbReference>
<dbReference type="InterPro" id="IPR050913">
    <property type="entry name" value="AP2/ERF_ERF"/>
</dbReference>
<name>A0A843AME2_METFO</name>
<evidence type="ECO:0000313" key="6">
    <source>
        <dbReference type="Proteomes" id="UP000606900"/>
    </source>
</evidence>
<dbReference type="InterPro" id="IPR001471">
    <property type="entry name" value="AP2/ERF_dom"/>
</dbReference>
<dbReference type="Pfam" id="PF13392">
    <property type="entry name" value="HNH_3"/>
    <property type="match status" value="1"/>
</dbReference>
<keyword evidence="1" id="KW-0805">Transcription regulation</keyword>
<proteinExistence type="predicted"/>
<dbReference type="SUPFAM" id="SSF54171">
    <property type="entry name" value="DNA-binding domain"/>
    <property type="match status" value="2"/>
</dbReference>
<dbReference type="Gene3D" id="3.30.730.10">
    <property type="entry name" value="AP2/ERF domain"/>
    <property type="match status" value="2"/>
</dbReference>
<dbReference type="InterPro" id="IPR003615">
    <property type="entry name" value="HNH_nuc"/>
</dbReference>
<dbReference type="Pfam" id="PF00847">
    <property type="entry name" value="AP2"/>
    <property type="match status" value="1"/>
</dbReference>
<dbReference type="PANTHER" id="PTHR31194">
    <property type="entry name" value="SHN SHINE , DNA BINDING / TRANSCRIPTION FACTOR"/>
    <property type="match status" value="1"/>
</dbReference>
<evidence type="ECO:0000256" key="2">
    <source>
        <dbReference type="ARBA" id="ARBA00023125"/>
    </source>
</evidence>
<organism evidence="5 6">
    <name type="scientific">Methanobacterium formicicum</name>
    <dbReference type="NCBI Taxonomy" id="2162"/>
    <lineage>
        <taxon>Archaea</taxon>
        <taxon>Methanobacteriati</taxon>
        <taxon>Methanobacteriota</taxon>
        <taxon>Methanomada group</taxon>
        <taxon>Methanobacteria</taxon>
        <taxon>Methanobacteriales</taxon>
        <taxon>Methanobacteriaceae</taxon>
        <taxon>Methanobacterium</taxon>
    </lineage>
</organism>
<dbReference type="SUPFAM" id="SSF54060">
    <property type="entry name" value="His-Me finger endonucleases"/>
    <property type="match status" value="1"/>
</dbReference>
<protein>
    <submittedName>
        <fullName evidence="5">HNH endonuclease</fullName>
    </submittedName>
</protein>
<gene>
    <name evidence="5" type="ORF">ISP06_03690</name>
</gene>
<keyword evidence="5" id="KW-0540">Nuclease</keyword>
<evidence type="ECO:0000313" key="5">
    <source>
        <dbReference type="EMBL" id="MBF4474561.1"/>
    </source>
</evidence>
<dbReference type="GO" id="GO:0004519">
    <property type="term" value="F:endonuclease activity"/>
    <property type="evidence" value="ECO:0007669"/>
    <property type="project" value="UniProtKB-KW"/>
</dbReference>
<dbReference type="InterPro" id="IPR036955">
    <property type="entry name" value="AP2/ERF_dom_sf"/>
</dbReference>
<dbReference type="InterPro" id="IPR044925">
    <property type="entry name" value="His-Me_finger_sf"/>
</dbReference>
<feature type="domain" description="AP2/ERF" evidence="4">
    <location>
        <begin position="169"/>
        <end position="220"/>
    </location>
</feature>
<reference evidence="5" key="1">
    <citation type="submission" date="2020-10" db="EMBL/GenBank/DDBJ databases">
        <title>Dehalococcoides mccartyi of a TCE/Cr reducing biochatode.</title>
        <authorList>
            <person name="Matturro B."/>
        </authorList>
    </citation>
    <scope>NUCLEOTIDE SEQUENCE</scope>
    <source>
        <strain evidence="5">Bin2</strain>
    </source>
</reference>
<dbReference type="SMART" id="SM00380">
    <property type="entry name" value="AP2"/>
    <property type="match status" value="2"/>
</dbReference>
<dbReference type="InterPro" id="IPR016177">
    <property type="entry name" value="DNA-bd_dom_sf"/>
</dbReference>
<dbReference type="GO" id="GO:0003700">
    <property type="term" value="F:DNA-binding transcription factor activity"/>
    <property type="evidence" value="ECO:0007669"/>
    <property type="project" value="InterPro"/>
</dbReference>
<dbReference type="AlphaFoldDB" id="A0A843AME2"/>
<dbReference type="GO" id="GO:0003677">
    <property type="term" value="F:DNA binding"/>
    <property type="evidence" value="ECO:0007669"/>
    <property type="project" value="UniProtKB-KW"/>
</dbReference>
<dbReference type="RefSeq" id="WP_276698592.1">
    <property type="nucleotide sequence ID" value="NZ_JADIIL010000014.1"/>
</dbReference>
<dbReference type="Gene3D" id="3.90.75.20">
    <property type="match status" value="1"/>
</dbReference>
<evidence type="ECO:0000256" key="3">
    <source>
        <dbReference type="ARBA" id="ARBA00023163"/>
    </source>
</evidence>
<keyword evidence="5" id="KW-0378">Hydrolase</keyword>
<evidence type="ECO:0000259" key="4">
    <source>
        <dbReference type="PROSITE" id="PS51032"/>
    </source>
</evidence>
<sequence>MVKTISLTQGKKALVDDEDYDFLNQWNWCVSRSSRKLTEDCYYALRGIRIQGKCKNIFMHRVILNAPDGIGVDHINGNGLDNRRSNLRLASQRLNCQNLHCEMSSKFPGVHLDHNDKKWVARIWHNNKRIHLGKFENEVDAASAYQWAINQIENGKDISLNWNPNKTSKYKGVYWMKERKKWAAQIGVNYKCIYLGLFETEAEAAQAYKSAAQKYGRATV</sequence>